<sequence>MATAPCESLLQAGDEPLYCEADPSEVLWEGSDDEQYPSPAHRKWAYEKSAVRFLEGAPIRLLSSTLQGPFDQASGWVNPWRSKKGSLRSQSRTTTTTGPRRRLHRVRVSQRLAIIPSSASPCIDDSFAENHPKTRPGSVCHLPSPESLDRPADIPHQYLDEDELAKVETWRSTVEPEKPKKEILSPNTPRKRPAGTSSWLKRPHGKRLRTSESLDEEDMASMLVQNANSSPSTRKLVSSQLWDDVSGEDELNFGVQTSLRSPESSQSSDRKIPTRCGPLGAPQGLVRGVDLSDDELSWPSGSTEKKSRTWPAASVRSQVSHRQPLSGPKSSPSRRFLRYATNAHSSPTSKMSKKRAEARMQEEEEEEENALEFETQQDNSFVFRARRKTNKTVSPRREVASSLPEPSLSPRVVVKEENLDDSRVDNATDDADNETFDDDVTDFTSLGTREEEELELPSRDICSLENVSSDLLTDASSTTASNPSPEPEQAQMAENTFAATQPSTQPASPDPAKPQPQASVSGGAAPSNAPAIDAMGEASEEESLSPSQLDSQPTKAIDVVPSSQPTFDSGTLVECMDAEVASQGDEIETDNLPLAFDEEEESAPDNERPGCLAGSPLREDIPEPKQDLTPAQLPETSLPVEMEIDEDVSNHECDADRGVEEVEEVADVEEVKEVEQVQVVEETEEEMPDVIVMDEVEMQVEIPTSSLPPTAPATEERAQGVVATDKAELLTSLLPNIIPETEEKAPDAIAMAEAEISSSSLAITAPVIEEIMPDIIVASTVETPISESSYMAPITQERTPDIVTTNETESPTPSLPDMSPVTEEKTPDVVVTNEAERPTFDLPDTAQKPNPCEYEQVGQVRRETTPLEKAASEVTPLESHVGEIESAEDVSLIVPASQQSPWKATQVVFPHVTSHAHTSHDGLSNQLPPAETAALRDGSMVAPSQETAWDESQNPVVVASVKRLSDVLRIDALIHHDPMDVDKRHKTQPRQAARQASTAYISPYSSSSQNSLVPPSQQTPWQPEASQLDLRQQIDFSSSQNSAAEGATQQESQSPWSRSFDSMRLVAHHALRLAGIGFKSSFASPSQRKTAENSQGQAAPAAPTNESISKRIMGPTPKAAYVSPYPLLDTQHTPTPAPAKVPTAPAPTNITLRAFRDFRSPSPEPAHHPTGEPRTSLGPCGKKRGILTDSSTSPGCPERPAKRVSWGPLPCESETGEDDGDSRALPATTPAMPSPSRGGGRAASPPPDQALADLPANREDAFHGHFNAVRLHAKGHRHRILPSSSSSSSSSPSRGPESPAPTAMADAFLAADEMAKGIHVNQGAGSEGAAVSANAEKANVEKDVGESTEEEMDDVDAVLQDLDEYIELISVEADVARARSERTTRSAPRMEGLFPLA</sequence>
<gene>
    <name evidence="2" type="ORF">SODALDRAFT_329336</name>
</gene>
<feature type="region of interest" description="Disordered" evidence="1">
    <location>
        <begin position="253"/>
        <end position="570"/>
    </location>
</feature>
<dbReference type="STRING" id="1314773.A0A3N2PL81"/>
<feature type="region of interest" description="Disordered" evidence="1">
    <location>
        <begin position="1084"/>
        <end position="1111"/>
    </location>
</feature>
<feature type="compositionally biased region" description="Low complexity" evidence="1">
    <location>
        <begin position="468"/>
        <end position="481"/>
    </location>
</feature>
<dbReference type="Proteomes" id="UP000272025">
    <property type="component" value="Unassembled WGS sequence"/>
</dbReference>
<feature type="region of interest" description="Disordered" evidence="1">
    <location>
        <begin position="979"/>
        <end position="1024"/>
    </location>
</feature>
<feature type="compositionally biased region" description="Polar residues" evidence="1">
    <location>
        <begin position="223"/>
        <end position="241"/>
    </location>
</feature>
<feature type="compositionally biased region" description="Basic and acidic residues" evidence="1">
    <location>
        <begin position="413"/>
        <end position="426"/>
    </location>
</feature>
<feature type="region of interest" description="Disordered" evidence="1">
    <location>
        <begin position="1158"/>
        <end position="1253"/>
    </location>
</feature>
<dbReference type="OrthoDB" id="4849036at2759"/>
<reference evidence="2 3" key="1">
    <citation type="journal article" date="2018" name="Mol. Ecol.">
        <title>The obligate alkalophilic soda-lake fungus Sodiomyces alkalinus has shifted to a protein diet.</title>
        <authorList>
            <person name="Grum-Grzhimaylo A.A."/>
            <person name="Falkoski D.L."/>
            <person name="van den Heuvel J."/>
            <person name="Valero-Jimenez C.A."/>
            <person name="Min B."/>
            <person name="Choi I.G."/>
            <person name="Lipzen A."/>
            <person name="Daum C.G."/>
            <person name="Aanen D.K."/>
            <person name="Tsang A."/>
            <person name="Henrissat B."/>
            <person name="Bilanenko E.N."/>
            <person name="de Vries R.P."/>
            <person name="van Kan J.A.L."/>
            <person name="Grigoriev I.V."/>
            <person name="Debets A.J.M."/>
        </authorList>
    </citation>
    <scope>NUCLEOTIDE SEQUENCE [LARGE SCALE GENOMIC DNA]</scope>
    <source>
        <strain evidence="2 3">F11</strain>
    </source>
</reference>
<feature type="compositionally biased region" description="Acidic residues" evidence="1">
    <location>
        <begin position="362"/>
        <end position="371"/>
    </location>
</feature>
<feature type="compositionally biased region" description="Polar residues" evidence="1">
    <location>
        <begin position="544"/>
        <end position="554"/>
    </location>
</feature>
<organism evidence="2 3">
    <name type="scientific">Sodiomyces alkalinus (strain CBS 110278 / VKM F-3762 / F11)</name>
    <name type="common">Alkaliphilic filamentous fungus</name>
    <dbReference type="NCBI Taxonomy" id="1314773"/>
    <lineage>
        <taxon>Eukaryota</taxon>
        <taxon>Fungi</taxon>
        <taxon>Dikarya</taxon>
        <taxon>Ascomycota</taxon>
        <taxon>Pezizomycotina</taxon>
        <taxon>Sordariomycetes</taxon>
        <taxon>Hypocreomycetidae</taxon>
        <taxon>Glomerellales</taxon>
        <taxon>Plectosphaerellaceae</taxon>
        <taxon>Sodiomyces</taxon>
    </lineage>
</organism>
<name>A0A3N2PL81_SODAK</name>
<feature type="compositionally biased region" description="Basic and acidic residues" evidence="1">
    <location>
        <begin position="617"/>
        <end position="626"/>
    </location>
</feature>
<feature type="compositionally biased region" description="Low complexity" evidence="1">
    <location>
        <begin position="1002"/>
        <end position="1018"/>
    </location>
</feature>
<feature type="region of interest" description="Disordered" evidence="1">
    <location>
        <begin position="125"/>
        <end position="153"/>
    </location>
</feature>
<feature type="region of interest" description="Disordered" evidence="1">
    <location>
        <begin position="597"/>
        <end position="636"/>
    </location>
</feature>
<feature type="compositionally biased region" description="Polar residues" evidence="1">
    <location>
        <begin position="315"/>
        <end position="333"/>
    </location>
</feature>
<feature type="region of interest" description="Disordered" evidence="1">
    <location>
        <begin position="804"/>
        <end position="823"/>
    </location>
</feature>
<feature type="region of interest" description="Disordered" evidence="1">
    <location>
        <begin position="169"/>
        <end position="241"/>
    </location>
</feature>
<feature type="compositionally biased region" description="Basic and acidic residues" evidence="1">
    <location>
        <begin position="169"/>
        <end position="183"/>
    </location>
</feature>
<accession>A0A3N2PL81</accession>
<feature type="region of interest" description="Disordered" evidence="1">
    <location>
        <begin position="1126"/>
        <end position="1146"/>
    </location>
</feature>
<proteinExistence type="predicted"/>
<feature type="region of interest" description="Disordered" evidence="1">
    <location>
        <begin position="1326"/>
        <end position="1352"/>
    </location>
</feature>
<keyword evidence="3" id="KW-1185">Reference proteome</keyword>
<dbReference type="GeneID" id="39579386"/>
<feature type="compositionally biased region" description="Polar residues" evidence="1">
    <location>
        <begin position="492"/>
        <end position="507"/>
    </location>
</feature>
<feature type="compositionally biased region" description="Polar residues" evidence="1">
    <location>
        <begin position="254"/>
        <end position="267"/>
    </location>
</feature>
<dbReference type="EMBL" id="ML119062">
    <property type="protein sequence ID" value="ROT35164.1"/>
    <property type="molecule type" value="Genomic_DNA"/>
</dbReference>
<feature type="compositionally biased region" description="Basic and acidic residues" evidence="1">
    <location>
        <begin position="1158"/>
        <end position="1171"/>
    </location>
</feature>
<feature type="compositionally biased region" description="Low complexity" evidence="1">
    <location>
        <begin position="1282"/>
        <end position="1301"/>
    </location>
</feature>
<feature type="region of interest" description="Disordered" evidence="1">
    <location>
        <begin position="81"/>
        <end position="102"/>
    </location>
</feature>
<dbReference type="RefSeq" id="XP_028462970.1">
    <property type="nucleotide sequence ID" value="XM_028610908.1"/>
</dbReference>
<evidence type="ECO:0008006" key="4">
    <source>
        <dbReference type="Google" id="ProtNLM"/>
    </source>
</evidence>
<feature type="region of interest" description="Disordered" evidence="1">
    <location>
        <begin position="1376"/>
        <end position="1397"/>
    </location>
</feature>
<feature type="region of interest" description="Disordered" evidence="1">
    <location>
        <begin position="1274"/>
        <end position="1306"/>
    </location>
</feature>
<protein>
    <recommendedName>
        <fullName evidence="4">Protamine P1</fullName>
    </recommendedName>
</protein>
<evidence type="ECO:0000313" key="2">
    <source>
        <dbReference type="EMBL" id="ROT35164.1"/>
    </source>
</evidence>
<feature type="compositionally biased region" description="Polar residues" evidence="1">
    <location>
        <begin position="1084"/>
        <end position="1097"/>
    </location>
</feature>
<evidence type="ECO:0000256" key="1">
    <source>
        <dbReference type="SAM" id="MobiDB-lite"/>
    </source>
</evidence>
<feature type="region of interest" description="Disordered" evidence="1">
    <location>
        <begin position="1037"/>
        <end position="1057"/>
    </location>
</feature>
<feature type="compositionally biased region" description="Acidic residues" evidence="1">
    <location>
        <begin position="427"/>
        <end position="441"/>
    </location>
</feature>
<evidence type="ECO:0000313" key="3">
    <source>
        <dbReference type="Proteomes" id="UP000272025"/>
    </source>
</evidence>